<keyword evidence="8" id="KW-0799">Topoisomerase</keyword>
<comment type="cofactor">
    <cofactor evidence="2">
        <name>Mg(2+)</name>
        <dbReference type="ChEBI" id="CHEBI:18420"/>
    </cofactor>
</comment>
<dbReference type="InterPro" id="IPR013760">
    <property type="entry name" value="Topo_IIA-like_dom_sf"/>
</dbReference>
<dbReference type="GO" id="GO:0005524">
    <property type="term" value="F:ATP binding"/>
    <property type="evidence" value="ECO:0007669"/>
    <property type="project" value="UniProtKB-KW"/>
</dbReference>
<keyword evidence="14" id="KW-1185">Reference proteome</keyword>
<evidence type="ECO:0000256" key="4">
    <source>
        <dbReference type="ARBA" id="ARBA00022723"/>
    </source>
</evidence>
<evidence type="ECO:0000313" key="13">
    <source>
        <dbReference type="EMBL" id="SMD45091.1"/>
    </source>
</evidence>
<proteinExistence type="predicted"/>
<dbReference type="PROSITE" id="PS00177">
    <property type="entry name" value="TOPOISOMERASE_II"/>
    <property type="match status" value="1"/>
</dbReference>
<dbReference type="InterPro" id="IPR020568">
    <property type="entry name" value="Ribosomal_Su5_D2-typ_SF"/>
</dbReference>
<dbReference type="InterPro" id="IPR036890">
    <property type="entry name" value="HATPase_C_sf"/>
</dbReference>
<organism evidence="13 14">
    <name type="scientific">Aquiflexum balticum DSM 16537</name>
    <dbReference type="NCBI Taxonomy" id="758820"/>
    <lineage>
        <taxon>Bacteria</taxon>
        <taxon>Pseudomonadati</taxon>
        <taxon>Bacteroidota</taxon>
        <taxon>Cytophagia</taxon>
        <taxon>Cytophagales</taxon>
        <taxon>Cyclobacteriaceae</taxon>
        <taxon>Aquiflexum</taxon>
    </lineage>
</organism>
<dbReference type="Gene3D" id="3.30.565.10">
    <property type="entry name" value="Histidine kinase-like ATPase, C-terminal domain"/>
    <property type="match status" value="1"/>
</dbReference>
<dbReference type="InterPro" id="IPR001241">
    <property type="entry name" value="Topo_IIA"/>
</dbReference>
<dbReference type="InterPro" id="IPR006171">
    <property type="entry name" value="TOPRIM_dom"/>
</dbReference>
<comment type="subunit">
    <text evidence="11">Heterotetramer composed of ParC and ParE.</text>
</comment>
<dbReference type="Gene3D" id="3.30.230.10">
    <property type="match status" value="1"/>
</dbReference>
<reference evidence="14" key="1">
    <citation type="submission" date="2017-04" db="EMBL/GenBank/DDBJ databases">
        <authorList>
            <person name="Varghese N."/>
            <person name="Submissions S."/>
        </authorList>
    </citation>
    <scope>NUCLEOTIDE SEQUENCE [LARGE SCALE GENOMIC DNA]</scope>
    <source>
        <strain evidence="14">DSM 16537</strain>
    </source>
</reference>
<dbReference type="SUPFAM" id="SSF56719">
    <property type="entry name" value="Type II DNA topoisomerase"/>
    <property type="match status" value="1"/>
</dbReference>
<dbReference type="InterPro" id="IPR018522">
    <property type="entry name" value="TopoIIA_CS"/>
</dbReference>
<dbReference type="SMART" id="SM00387">
    <property type="entry name" value="HATPase_c"/>
    <property type="match status" value="1"/>
</dbReference>
<keyword evidence="5" id="KW-0547">Nucleotide-binding</keyword>
<dbReference type="FunFam" id="3.40.50.670:FF:000006">
    <property type="entry name" value="DNA topoisomerase (ATP-hydrolyzing)"/>
    <property type="match status" value="1"/>
</dbReference>
<dbReference type="RefSeq" id="WP_084121845.1">
    <property type="nucleotide sequence ID" value="NZ_LT838813.1"/>
</dbReference>
<evidence type="ECO:0000256" key="1">
    <source>
        <dbReference type="ARBA" id="ARBA00000185"/>
    </source>
</evidence>
<dbReference type="GO" id="GO:0046872">
    <property type="term" value="F:metal ion binding"/>
    <property type="evidence" value="ECO:0007669"/>
    <property type="project" value="UniProtKB-KW"/>
</dbReference>
<name>A0A1W2H862_9BACT</name>
<dbReference type="EC" id="5.6.2.2" evidence="3"/>
<evidence type="ECO:0000256" key="2">
    <source>
        <dbReference type="ARBA" id="ARBA00001946"/>
    </source>
</evidence>
<evidence type="ECO:0000256" key="6">
    <source>
        <dbReference type="ARBA" id="ARBA00022840"/>
    </source>
</evidence>
<keyword evidence="10 13" id="KW-0413">Isomerase</keyword>
<dbReference type="InterPro" id="IPR013759">
    <property type="entry name" value="Topo_IIA_B_C"/>
</dbReference>
<dbReference type="PANTHER" id="PTHR45866">
    <property type="entry name" value="DNA GYRASE/TOPOISOMERASE SUBUNIT B"/>
    <property type="match status" value="1"/>
</dbReference>
<dbReference type="AlphaFoldDB" id="A0A1W2H862"/>
<dbReference type="STRING" id="758820.SAMN00777080_3733"/>
<dbReference type="OrthoDB" id="9802808at2"/>
<dbReference type="SUPFAM" id="SSF55874">
    <property type="entry name" value="ATPase domain of HSP90 chaperone/DNA topoisomerase II/histidine kinase"/>
    <property type="match status" value="1"/>
</dbReference>
<gene>
    <name evidence="13" type="ORF">SAMN00777080_3733</name>
</gene>
<dbReference type="Proteomes" id="UP000192333">
    <property type="component" value="Chromosome I"/>
</dbReference>
<accession>A0A1W2H862</accession>
<keyword evidence="9" id="KW-0238">DNA-binding</keyword>
<dbReference type="Gene3D" id="3.40.50.670">
    <property type="match status" value="1"/>
</dbReference>
<evidence type="ECO:0000256" key="9">
    <source>
        <dbReference type="ARBA" id="ARBA00023125"/>
    </source>
</evidence>
<keyword evidence="6" id="KW-0067">ATP-binding</keyword>
<dbReference type="PRINTS" id="PR00418">
    <property type="entry name" value="TPI2FAMILY"/>
</dbReference>
<dbReference type="GO" id="GO:0003918">
    <property type="term" value="F:DNA topoisomerase type II (double strand cut, ATP-hydrolyzing) activity"/>
    <property type="evidence" value="ECO:0007669"/>
    <property type="project" value="UniProtKB-EC"/>
</dbReference>
<dbReference type="Pfam" id="PF02518">
    <property type="entry name" value="HATPase_c"/>
    <property type="match status" value="1"/>
</dbReference>
<dbReference type="InterPro" id="IPR013506">
    <property type="entry name" value="Topo_IIA_bsu_dom2"/>
</dbReference>
<dbReference type="GO" id="GO:0006265">
    <property type="term" value="P:DNA topological change"/>
    <property type="evidence" value="ECO:0007669"/>
    <property type="project" value="InterPro"/>
</dbReference>
<dbReference type="EMBL" id="LT838813">
    <property type="protein sequence ID" value="SMD45091.1"/>
    <property type="molecule type" value="Genomic_DNA"/>
</dbReference>
<dbReference type="InterPro" id="IPR014721">
    <property type="entry name" value="Ribsml_uS5_D2-typ_fold_subgr"/>
</dbReference>
<evidence type="ECO:0000259" key="12">
    <source>
        <dbReference type="PROSITE" id="PS50880"/>
    </source>
</evidence>
<dbReference type="InterPro" id="IPR003594">
    <property type="entry name" value="HATPase_dom"/>
</dbReference>
<evidence type="ECO:0000256" key="11">
    <source>
        <dbReference type="ARBA" id="ARBA00063644"/>
    </source>
</evidence>
<evidence type="ECO:0000256" key="7">
    <source>
        <dbReference type="ARBA" id="ARBA00022842"/>
    </source>
</evidence>
<dbReference type="Pfam" id="PF00204">
    <property type="entry name" value="DNA_gyraseB"/>
    <property type="match status" value="1"/>
</dbReference>
<keyword evidence="4" id="KW-0479">Metal-binding</keyword>
<feature type="domain" description="Toprim" evidence="12">
    <location>
        <begin position="409"/>
        <end position="519"/>
    </location>
</feature>
<dbReference type="SMART" id="SM00433">
    <property type="entry name" value="TOP2c"/>
    <property type="match status" value="1"/>
</dbReference>
<dbReference type="SUPFAM" id="SSF54211">
    <property type="entry name" value="Ribosomal protein S5 domain 2-like"/>
    <property type="match status" value="1"/>
</dbReference>
<dbReference type="Pfam" id="PF01751">
    <property type="entry name" value="Toprim"/>
    <property type="match status" value="1"/>
</dbReference>
<keyword evidence="7" id="KW-0460">Magnesium</keyword>
<protein>
    <recommendedName>
        <fullName evidence="3">DNA topoisomerase (ATP-hydrolyzing)</fullName>
        <ecNumber evidence="3">5.6.2.2</ecNumber>
    </recommendedName>
</protein>
<evidence type="ECO:0000256" key="3">
    <source>
        <dbReference type="ARBA" id="ARBA00012895"/>
    </source>
</evidence>
<comment type="catalytic activity">
    <reaction evidence="1">
        <text>ATP-dependent breakage, passage and rejoining of double-stranded DNA.</text>
        <dbReference type="EC" id="5.6.2.2"/>
    </reaction>
</comment>
<dbReference type="CDD" id="cd01030">
    <property type="entry name" value="TOPRIM_TopoIIA_like"/>
    <property type="match status" value="1"/>
</dbReference>
<evidence type="ECO:0000313" key="14">
    <source>
        <dbReference type="Proteomes" id="UP000192333"/>
    </source>
</evidence>
<dbReference type="FunFam" id="3.30.565.10:FF:000063">
    <property type="entry name" value="DNA topoisomerase (ATP-hydrolyzing)"/>
    <property type="match status" value="1"/>
</dbReference>
<dbReference type="PANTHER" id="PTHR45866:SF2">
    <property type="entry name" value="DNA TOPOISOMERASE (ATP-HYDROLYZING)"/>
    <property type="match status" value="1"/>
</dbReference>
<dbReference type="PROSITE" id="PS50880">
    <property type="entry name" value="TOPRIM"/>
    <property type="match status" value="1"/>
</dbReference>
<sequence>MAENVQYNEDSIKSLDWREHIRLRPGMYIGKLGDGSAQDDGIYVLVKEVLDNSIDEHMMGYGKTIDIKISEHRVEVRDYGRGIPLGKVIDCVSKINTGGKYDSGAFQKSVGLNGVGTKAVNALSDYFKVQSYREGETKVAEFEKGILKEDRKVEKSSERNGTKIIFTPDASVFKNYHFIPEYLENQIWNYAFLNAGLTINYNGKKFFSERGLYDLLMRKVDEDSIRYPIIHLKGTDIEMSMTHSNQYGEEYYSFVNGQFTTQGGTHLAAFREAIVKTIREFYKKDYDASDIRQSVVAAIAVRVQEPVFESQTKTKLGSQSIGPDGPTLRTFVNDFVKTALDNYLHKNPATADALLKRILQSERERKEISGIKKLANERAKKANLHNKKLRDCRVHYDDPKANEEARNQTMLFLTEGDSASGSITKSRDVQTQAVFSLRGKPLNCYGMTKKVVYENEEFNLLQHALNIEDGIENLRYRKIVIATDADVDGMHIRLLIMTYFLQFFPDLVKNGHLFILDTPLFRVRNKKETIYCYTDEERQRAIHKLGKTAEITRFKGLGEISPGEFGKFIGEEIRLDPIILKKETKIADLLSFYMGKNTPDRQVFIIDNLKIEKDIVHDDPSVNQASAEEESEAA</sequence>
<evidence type="ECO:0000256" key="5">
    <source>
        <dbReference type="ARBA" id="ARBA00022741"/>
    </source>
</evidence>
<evidence type="ECO:0000256" key="8">
    <source>
        <dbReference type="ARBA" id="ARBA00023029"/>
    </source>
</evidence>
<evidence type="ECO:0000256" key="10">
    <source>
        <dbReference type="ARBA" id="ARBA00023235"/>
    </source>
</evidence>
<dbReference type="GO" id="GO:0003677">
    <property type="term" value="F:DNA binding"/>
    <property type="evidence" value="ECO:0007669"/>
    <property type="project" value="UniProtKB-KW"/>
</dbReference>